<keyword evidence="3" id="KW-1003">Cell membrane</keyword>
<evidence type="ECO:0000256" key="2">
    <source>
        <dbReference type="ARBA" id="ARBA00007400"/>
    </source>
</evidence>
<feature type="transmembrane region" description="Helical" evidence="7">
    <location>
        <begin position="199"/>
        <end position="215"/>
    </location>
</feature>
<comment type="similarity">
    <text evidence="2">Belongs to the acyltransferase 3 family.</text>
</comment>
<dbReference type="EMBL" id="QFPW01000002">
    <property type="protein sequence ID" value="PZQ51496.1"/>
    <property type="molecule type" value="Genomic_DNA"/>
</dbReference>
<keyword evidence="4 7" id="KW-0812">Transmembrane</keyword>
<feature type="transmembrane region" description="Helical" evidence="7">
    <location>
        <begin position="278"/>
        <end position="296"/>
    </location>
</feature>
<evidence type="ECO:0000256" key="3">
    <source>
        <dbReference type="ARBA" id="ARBA00022475"/>
    </source>
</evidence>
<evidence type="ECO:0000259" key="8">
    <source>
        <dbReference type="Pfam" id="PF01757"/>
    </source>
</evidence>
<dbReference type="InterPro" id="IPR002656">
    <property type="entry name" value="Acyl_transf_3_dom"/>
</dbReference>
<evidence type="ECO:0000256" key="4">
    <source>
        <dbReference type="ARBA" id="ARBA00022692"/>
    </source>
</evidence>
<gene>
    <name evidence="9" type="ORF">DI556_04880</name>
</gene>
<dbReference type="Pfam" id="PF01757">
    <property type="entry name" value="Acyl_transf_3"/>
    <property type="match status" value="1"/>
</dbReference>
<dbReference type="GO" id="GO:0016413">
    <property type="term" value="F:O-acetyltransferase activity"/>
    <property type="evidence" value="ECO:0007669"/>
    <property type="project" value="TreeGrafter"/>
</dbReference>
<dbReference type="PANTHER" id="PTHR40074:SF2">
    <property type="entry name" value="O-ACETYLTRANSFERASE WECH"/>
    <property type="match status" value="1"/>
</dbReference>
<feature type="transmembrane region" description="Helical" evidence="7">
    <location>
        <begin position="149"/>
        <end position="169"/>
    </location>
</feature>
<evidence type="ECO:0000313" key="9">
    <source>
        <dbReference type="EMBL" id="PZQ51496.1"/>
    </source>
</evidence>
<keyword evidence="5 7" id="KW-1133">Transmembrane helix</keyword>
<evidence type="ECO:0000256" key="6">
    <source>
        <dbReference type="ARBA" id="ARBA00023136"/>
    </source>
</evidence>
<organism evidence="9 10">
    <name type="scientific">Rhodovulum sulfidophilum</name>
    <name type="common">Rhodobacter sulfidophilus</name>
    <dbReference type="NCBI Taxonomy" id="35806"/>
    <lineage>
        <taxon>Bacteria</taxon>
        <taxon>Pseudomonadati</taxon>
        <taxon>Pseudomonadota</taxon>
        <taxon>Alphaproteobacteria</taxon>
        <taxon>Rhodobacterales</taxon>
        <taxon>Paracoccaceae</taxon>
        <taxon>Rhodovulum</taxon>
    </lineage>
</organism>
<feature type="transmembrane region" description="Helical" evidence="7">
    <location>
        <begin position="77"/>
        <end position="99"/>
    </location>
</feature>
<feature type="transmembrane region" description="Helical" evidence="7">
    <location>
        <begin position="42"/>
        <end position="65"/>
    </location>
</feature>
<evidence type="ECO:0000256" key="1">
    <source>
        <dbReference type="ARBA" id="ARBA00004651"/>
    </source>
</evidence>
<keyword evidence="6 7" id="KW-0472">Membrane</keyword>
<reference evidence="9 10" key="1">
    <citation type="submission" date="2017-08" db="EMBL/GenBank/DDBJ databases">
        <title>Infants hospitalized years apart are colonized by the same room-sourced microbial strains.</title>
        <authorList>
            <person name="Brooks B."/>
            <person name="Olm M.R."/>
            <person name="Firek B.A."/>
            <person name="Baker R."/>
            <person name="Thomas B.C."/>
            <person name="Morowitz M.J."/>
            <person name="Banfield J.F."/>
        </authorList>
    </citation>
    <scope>NUCLEOTIDE SEQUENCE [LARGE SCALE GENOMIC DNA]</scope>
    <source>
        <strain evidence="9">S2_005_002_R2_34</strain>
    </source>
</reference>
<dbReference type="GO" id="GO:0005886">
    <property type="term" value="C:plasma membrane"/>
    <property type="evidence" value="ECO:0007669"/>
    <property type="project" value="UniProtKB-SubCell"/>
</dbReference>
<accession>A0A2W5ND83</accession>
<dbReference type="GO" id="GO:0009246">
    <property type="term" value="P:enterobacterial common antigen biosynthetic process"/>
    <property type="evidence" value="ECO:0007669"/>
    <property type="project" value="TreeGrafter"/>
</dbReference>
<comment type="subcellular location">
    <subcellularLocation>
        <location evidence="1">Cell membrane</location>
        <topology evidence="1">Multi-pass membrane protein</topology>
    </subcellularLocation>
</comment>
<name>A0A2W5ND83_RHOSU</name>
<evidence type="ECO:0000256" key="5">
    <source>
        <dbReference type="ARBA" id="ARBA00022989"/>
    </source>
</evidence>
<dbReference type="AlphaFoldDB" id="A0A2W5ND83"/>
<evidence type="ECO:0000256" key="7">
    <source>
        <dbReference type="SAM" id="Phobius"/>
    </source>
</evidence>
<protein>
    <recommendedName>
        <fullName evidence="8">Acyltransferase 3 domain-containing protein</fullName>
    </recommendedName>
</protein>
<dbReference type="PANTHER" id="PTHR40074">
    <property type="entry name" value="O-ACETYLTRANSFERASE WECH"/>
    <property type="match status" value="1"/>
</dbReference>
<dbReference type="Proteomes" id="UP000249185">
    <property type="component" value="Unassembled WGS sequence"/>
</dbReference>
<feature type="domain" description="Acyltransferase 3" evidence="8">
    <location>
        <begin position="20"/>
        <end position="292"/>
    </location>
</feature>
<feature type="transmembrane region" description="Helical" evidence="7">
    <location>
        <begin position="119"/>
        <end position="142"/>
    </location>
</feature>
<comment type="caution">
    <text evidence="9">The sequence shown here is derived from an EMBL/GenBank/DDBJ whole genome shotgun (WGS) entry which is preliminary data.</text>
</comment>
<sequence>MSGAALTRVLPPPATTRRAAVEAARLPAALGVVWFHMQAPGWRIACGALGLFIILAVVFAAGAVARQGRAAFLRGRLARLAPPWLFWSGFYLATTAALLRDPLAALTPASPRAFLIGGALHLWFLPFLLLASGLVALVAPALRARRGFAALFMVALPLAVGCFWAQAALSPPAPFAQWAFGLPCVLYALLAARDGEGAPARLGFLALVAAGAFALGAREDIGPFLITALGFELVWRLGPRGGWLAAGSGCAFGVYLLHPFFILVYHKLLAGDGRSPEAVLLVFAASFLATAALRRVPSMRRFL</sequence>
<proteinExistence type="inferred from homology"/>
<evidence type="ECO:0000313" key="10">
    <source>
        <dbReference type="Proteomes" id="UP000249185"/>
    </source>
</evidence>
<feature type="transmembrane region" description="Helical" evidence="7">
    <location>
        <begin position="175"/>
        <end position="192"/>
    </location>
</feature>
<feature type="transmembrane region" description="Helical" evidence="7">
    <location>
        <begin position="244"/>
        <end position="266"/>
    </location>
</feature>